<organism evidence="1">
    <name type="scientific">Anaerolinea thermolimosa</name>
    <dbReference type="NCBI Taxonomy" id="229919"/>
    <lineage>
        <taxon>Bacteria</taxon>
        <taxon>Bacillati</taxon>
        <taxon>Chloroflexota</taxon>
        <taxon>Anaerolineae</taxon>
        <taxon>Anaerolineales</taxon>
        <taxon>Anaerolineaceae</taxon>
        <taxon>Anaerolinea</taxon>
    </lineage>
</organism>
<evidence type="ECO:0000313" key="1">
    <source>
        <dbReference type="EMBL" id="HGS20958.1"/>
    </source>
</evidence>
<name>A0A7C4KGL5_9CHLR</name>
<dbReference type="SUPFAM" id="SSF48208">
    <property type="entry name" value="Six-hairpin glycosidases"/>
    <property type="match status" value="1"/>
</dbReference>
<gene>
    <name evidence="1" type="ORF">ENT37_03705</name>
</gene>
<dbReference type="InterPro" id="IPR012341">
    <property type="entry name" value="6hp_glycosidase-like_sf"/>
</dbReference>
<dbReference type="InterPro" id="IPR008928">
    <property type="entry name" value="6-hairpin_glycosidase_sf"/>
</dbReference>
<protein>
    <recommendedName>
        <fullName evidence="2">Glycosyl-hydrolase family 116 catalytic region domain-containing protein</fullName>
    </recommendedName>
</protein>
<reference evidence="1" key="1">
    <citation type="journal article" date="2020" name="mSystems">
        <title>Genome- and Community-Level Interaction Insights into Carbon Utilization and Element Cycling Functions of Hydrothermarchaeota in Hydrothermal Sediment.</title>
        <authorList>
            <person name="Zhou Z."/>
            <person name="Liu Y."/>
            <person name="Xu W."/>
            <person name="Pan J."/>
            <person name="Luo Z.H."/>
            <person name="Li M."/>
        </authorList>
    </citation>
    <scope>NUCLEOTIDE SEQUENCE [LARGE SCALE GENOMIC DNA]</scope>
    <source>
        <strain evidence="1">SpSt-573</strain>
    </source>
</reference>
<comment type="caution">
    <text evidence="1">The sequence shown here is derived from an EMBL/GenBank/DDBJ whole genome shotgun (WGS) entry which is preliminary data.</text>
</comment>
<evidence type="ECO:0008006" key="2">
    <source>
        <dbReference type="Google" id="ProtNLM"/>
    </source>
</evidence>
<dbReference type="EMBL" id="DSYK01000190">
    <property type="protein sequence ID" value="HGS20958.1"/>
    <property type="molecule type" value="Genomic_DNA"/>
</dbReference>
<accession>A0A7C4KGL5</accession>
<dbReference type="AlphaFoldDB" id="A0A7C4KGL5"/>
<sequence length="565" mass="63387">MVETLPKISINGKLLSPEIPQQIRLDGFLTITSQTSEGLQIQRVIFPSPRLPVALERWTLTNLNHHAVQIEIVSIYRQDIARGTKGIYILEVTSDAPAVFKLLPGDSISFSVFITGRQLHEKLPPISIVEEENARRAYVNGLIKSLQFECPEPLLSRAFDFAKLRAAESVFETLNGLMHCPGGDAYYAAVWCNDQCEYANPFFPFLGDSSANEAALNSYRLYMPFMGPNYDPIPSSIIAEGLDIWEGAGDRGDAAMYAYGAARFALALGNPAVAEELWPAIEWCLEYCRRKTTSRGVIASDSDELEGRFSHGKTNLATSTLTYGGLQSAANLALALGKETIAREYQFRAKALAEAIERVFGASIRGYATYRYHEGLHRLRSWICLPLVMGIMERKQGTIDALFSSRLWSPDGLRTEEGNNTFWDRSTLYGFRGVFFAGENEKALEYFRAYSRRRLLGDHVPYPVEAYPEGNQRHLSAESALYCRVITEGVFGIIPTGLNSFHCTPHLPPKWNTMALHSVRAFGREFDLMVERSGKDRIKVTVWMEEQSLITENIHEGEKISIRLP</sequence>
<dbReference type="GO" id="GO:0005975">
    <property type="term" value="P:carbohydrate metabolic process"/>
    <property type="evidence" value="ECO:0007669"/>
    <property type="project" value="InterPro"/>
</dbReference>
<proteinExistence type="predicted"/>
<dbReference type="Gene3D" id="1.50.10.10">
    <property type="match status" value="1"/>
</dbReference>